<keyword evidence="5" id="KW-1185">Reference proteome</keyword>
<dbReference type="EMBL" id="PHIG01000043">
    <property type="protein sequence ID" value="PJK28593.1"/>
    <property type="molecule type" value="Genomic_DNA"/>
</dbReference>
<evidence type="ECO:0000256" key="1">
    <source>
        <dbReference type="ARBA" id="ARBA00023186"/>
    </source>
</evidence>
<dbReference type="CDD" id="cd06257">
    <property type="entry name" value="DnaJ"/>
    <property type="match status" value="1"/>
</dbReference>
<organism evidence="4 5">
    <name type="scientific">Minwuia thermotolerans</name>
    <dbReference type="NCBI Taxonomy" id="2056226"/>
    <lineage>
        <taxon>Bacteria</taxon>
        <taxon>Pseudomonadati</taxon>
        <taxon>Pseudomonadota</taxon>
        <taxon>Alphaproteobacteria</taxon>
        <taxon>Minwuiales</taxon>
        <taxon>Minwuiaceae</taxon>
        <taxon>Minwuia</taxon>
    </lineage>
</organism>
<feature type="domain" description="J" evidence="3">
    <location>
        <begin position="159"/>
        <end position="216"/>
    </location>
</feature>
<dbReference type="AlphaFoldDB" id="A0A2M9FYQ5"/>
<evidence type="ECO:0000259" key="3">
    <source>
        <dbReference type="PROSITE" id="PS50076"/>
    </source>
</evidence>
<gene>
    <name evidence="4" type="ORF">CVT23_16705</name>
</gene>
<proteinExistence type="predicted"/>
<evidence type="ECO:0000313" key="5">
    <source>
        <dbReference type="Proteomes" id="UP000229498"/>
    </source>
</evidence>
<dbReference type="PANTHER" id="PTHR44145">
    <property type="entry name" value="DNAJ HOMOLOG SUBFAMILY A MEMBER 3, MITOCHONDRIAL"/>
    <property type="match status" value="1"/>
</dbReference>
<dbReference type="PRINTS" id="PR00625">
    <property type="entry name" value="JDOMAIN"/>
</dbReference>
<evidence type="ECO:0000256" key="2">
    <source>
        <dbReference type="SAM" id="MobiDB-lite"/>
    </source>
</evidence>
<protein>
    <submittedName>
        <fullName evidence="4">Molecular chaperone DnaJ</fullName>
    </submittedName>
</protein>
<dbReference type="OrthoDB" id="9786294at2"/>
<name>A0A2M9FYQ5_9PROT</name>
<keyword evidence="1" id="KW-0143">Chaperone</keyword>
<accession>A0A2M9FYQ5</accession>
<dbReference type="PANTHER" id="PTHR44145:SF3">
    <property type="entry name" value="DNAJ HOMOLOG SUBFAMILY A MEMBER 3, MITOCHONDRIAL"/>
    <property type="match status" value="1"/>
</dbReference>
<reference evidence="4 5" key="1">
    <citation type="submission" date="2017-11" db="EMBL/GenBank/DDBJ databases">
        <title>Draft genome sequence of Rhizobiales bacterium SY3-13.</title>
        <authorList>
            <person name="Sun C."/>
        </authorList>
    </citation>
    <scope>NUCLEOTIDE SEQUENCE [LARGE SCALE GENOMIC DNA]</scope>
    <source>
        <strain evidence="4 5">SY3-13</strain>
    </source>
</reference>
<dbReference type="InterPro" id="IPR001623">
    <property type="entry name" value="DnaJ_domain"/>
</dbReference>
<dbReference type="InterPro" id="IPR036869">
    <property type="entry name" value="J_dom_sf"/>
</dbReference>
<dbReference type="Gene3D" id="1.10.287.110">
    <property type="entry name" value="DnaJ domain"/>
    <property type="match status" value="1"/>
</dbReference>
<evidence type="ECO:0000313" key="4">
    <source>
        <dbReference type="EMBL" id="PJK28593.1"/>
    </source>
</evidence>
<comment type="caution">
    <text evidence="4">The sequence shown here is derived from an EMBL/GenBank/DDBJ whole genome shotgun (WGS) entry which is preliminary data.</text>
</comment>
<dbReference type="SMART" id="SM00271">
    <property type="entry name" value="DnaJ"/>
    <property type="match status" value="1"/>
</dbReference>
<sequence length="216" mass="25288">MSFPFRGRGLSRLSSLFVAPAATILRSMLRGRNKKYQTSAERNRPIERFCDRDDCEAEGAFRAPKSRNPADGYHHFCLDHVREYNKSWNYFDGMSEVEVENFQRSVHWAHRPTWKLGERVSRRFHPDDLRDPFGLYDHPETPPEPRPNPEKRFTAAQRRAFNVLQIEPTDDLREVKLRYKQLAKRFHPDANGGDRGYEDRLKHINEAYGVLSASLG</sequence>
<dbReference type="InterPro" id="IPR051938">
    <property type="entry name" value="Apopto_cytoskel_mod"/>
</dbReference>
<dbReference type="Pfam" id="PF00226">
    <property type="entry name" value="DnaJ"/>
    <property type="match status" value="1"/>
</dbReference>
<dbReference type="Proteomes" id="UP000229498">
    <property type="component" value="Unassembled WGS sequence"/>
</dbReference>
<dbReference type="PROSITE" id="PS50076">
    <property type="entry name" value="DNAJ_2"/>
    <property type="match status" value="1"/>
</dbReference>
<feature type="region of interest" description="Disordered" evidence="2">
    <location>
        <begin position="131"/>
        <end position="150"/>
    </location>
</feature>
<dbReference type="SUPFAM" id="SSF46565">
    <property type="entry name" value="Chaperone J-domain"/>
    <property type="match status" value="1"/>
</dbReference>